<reference evidence="1" key="2">
    <citation type="submission" date="2021-04" db="EMBL/GenBank/DDBJ databases">
        <authorList>
            <person name="Gilroy R."/>
        </authorList>
    </citation>
    <scope>NUCLEOTIDE SEQUENCE</scope>
    <source>
        <strain evidence="1">B5-657</strain>
    </source>
</reference>
<dbReference type="AlphaFoldDB" id="A0A9E2NMD7"/>
<name>A0A9E2NMD7_9FIRM</name>
<protein>
    <submittedName>
        <fullName evidence="1">DUF1292 domain-containing protein</fullName>
    </submittedName>
</protein>
<gene>
    <name evidence="1" type="ORF">H9872_00875</name>
</gene>
<dbReference type="EMBL" id="JAHLFQ010000017">
    <property type="protein sequence ID" value="MBU3803298.1"/>
    <property type="molecule type" value="Genomic_DNA"/>
</dbReference>
<accession>A0A9E2NMD7</accession>
<comment type="caution">
    <text evidence="1">The sequence shown here is derived from an EMBL/GenBank/DDBJ whole genome shotgun (WGS) entry which is preliminary data.</text>
</comment>
<dbReference type="Pfam" id="PF06949">
    <property type="entry name" value="DUF1292"/>
    <property type="match status" value="1"/>
</dbReference>
<evidence type="ECO:0000313" key="2">
    <source>
        <dbReference type="Proteomes" id="UP000824229"/>
    </source>
</evidence>
<evidence type="ECO:0000313" key="1">
    <source>
        <dbReference type="EMBL" id="MBU3803298.1"/>
    </source>
</evidence>
<reference evidence="1" key="1">
    <citation type="journal article" date="2021" name="PeerJ">
        <title>Extensive microbial diversity within the chicken gut microbiome revealed by metagenomics and culture.</title>
        <authorList>
            <person name="Gilroy R."/>
            <person name="Ravi A."/>
            <person name="Getino M."/>
            <person name="Pursley I."/>
            <person name="Horton D.L."/>
            <person name="Alikhan N.F."/>
            <person name="Baker D."/>
            <person name="Gharbi K."/>
            <person name="Hall N."/>
            <person name="Watson M."/>
            <person name="Adriaenssens E.M."/>
            <person name="Foster-Nyarko E."/>
            <person name="Jarju S."/>
            <person name="Secka A."/>
            <person name="Antonio M."/>
            <person name="Oren A."/>
            <person name="Chaudhuri R.R."/>
            <person name="La Ragione R."/>
            <person name="Hildebrand F."/>
            <person name="Pallen M.J."/>
        </authorList>
    </citation>
    <scope>NUCLEOTIDE SEQUENCE</scope>
    <source>
        <strain evidence="1">B5-657</strain>
    </source>
</reference>
<dbReference type="Proteomes" id="UP000824229">
    <property type="component" value="Unassembled WGS sequence"/>
</dbReference>
<organism evidence="1 2">
    <name type="scientific">Candidatus Cellulosilyticum pullistercoris</name>
    <dbReference type="NCBI Taxonomy" id="2838521"/>
    <lineage>
        <taxon>Bacteria</taxon>
        <taxon>Bacillati</taxon>
        <taxon>Bacillota</taxon>
        <taxon>Clostridia</taxon>
        <taxon>Lachnospirales</taxon>
        <taxon>Cellulosilyticaceae</taxon>
        <taxon>Cellulosilyticum</taxon>
    </lineage>
</organism>
<sequence>MNEYEVISIPVSDGTEREFAIMDTFEVRHKTYMAVSLVEEDEIKEGVYIYRYYNAEDGDVIIEEIAEPDEYNKAVAAYEKR</sequence>
<dbReference type="InterPro" id="IPR009711">
    <property type="entry name" value="UPF0473"/>
</dbReference>
<proteinExistence type="predicted"/>